<reference evidence="13 14" key="1">
    <citation type="submission" date="2023-07" db="EMBL/GenBank/DDBJ databases">
        <title>Genomic Encyclopedia of Type Strains, Phase IV (KMG-IV): sequencing the most valuable type-strain genomes for metagenomic binning, comparative biology and taxonomic classification.</title>
        <authorList>
            <person name="Goeker M."/>
        </authorList>
    </citation>
    <scope>NUCLEOTIDE SEQUENCE [LARGE SCALE GENOMIC DNA]</scope>
    <source>
        <strain evidence="13 14">DSM 12751</strain>
    </source>
</reference>
<organism evidence="13 14">
    <name type="scientific">Caldalkalibacillus horti</name>
    <dbReference type="NCBI Taxonomy" id="77523"/>
    <lineage>
        <taxon>Bacteria</taxon>
        <taxon>Bacillati</taxon>
        <taxon>Bacillota</taxon>
        <taxon>Bacilli</taxon>
        <taxon>Bacillales</taxon>
        <taxon>Bacillaceae</taxon>
        <taxon>Caldalkalibacillus</taxon>
    </lineage>
</organism>
<comment type="similarity">
    <text evidence="2 11">Belongs to the SAICAR synthetase family.</text>
</comment>
<keyword evidence="7 11" id="KW-0658">Purine biosynthesis</keyword>
<evidence type="ECO:0000256" key="8">
    <source>
        <dbReference type="ARBA" id="ARBA00022840"/>
    </source>
</evidence>
<dbReference type="InterPro" id="IPR028923">
    <property type="entry name" value="SAICAR_synt/ADE2_N"/>
</dbReference>
<comment type="pathway">
    <text evidence="1 11">Purine metabolism; IMP biosynthesis via de novo pathway; 5-amino-1-(5-phospho-D-ribosyl)imidazole-4-carboxamide from 5-amino-1-(5-phospho-D-ribosyl)imidazole-4-carboxylate: step 1/2.</text>
</comment>
<evidence type="ECO:0000313" key="14">
    <source>
        <dbReference type="Proteomes" id="UP001235840"/>
    </source>
</evidence>
<dbReference type="NCBIfam" id="TIGR00081">
    <property type="entry name" value="purC"/>
    <property type="match status" value="1"/>
</dbReference>
<dbReference type="InterPro" id="IPR050089">
    <property type="entry name" value="SAICAR_synthetase"/>
</dbReference>
<evidence type="ECO:0000256" key="1">
    <source>
        <dbReference type="ARBA" id="ARBA00004672"/>
    </source>
</evidence>
<dbReference type="SUPFAM" id="SSF56104">
    <property type="entry name" value="SAICAR synthase-like"/>
    <property type="match status" value="1"/>
</dbReference>
<accession>A0ABT9W1T8</accession>
<name>A0ABT9W1T8_9BACI</name>
<evidence type="ECO:0000256" key="10">
    <source>
        <dbReference type="ARBA" id="ARBA00048475"/>
    </source>
</evidence>
<dbReference type="GO" id="GO:0004639">
    <property type="term" value="F:phosphoribosylaminoimidazolesuccinocarboxamide synthase activity"/>
    <property type="evidence" value="ECO:0007669"/>
    <property type="project" value="UniProtKB-EC"/>
</dbReference>
<dbReference type="PANTHER" id="PTHR43599:SF3">
    <property type="entry name" value="SI:DKEY-6E2.2"/>
    <property type="match status" value="1"/>
</dbReference>
<evidence type="ECO:0000313" key="13">
    <source>
        <dbReference type="EMBL" id="MDQ0167214.1"/>
    </source>
</evidence>
<evidence type="ECO:0000256" key="2">
    <source>
        <dbReference type="ARBA" id="ARBA00010190"/>
    </source>
</evidence>
<evidence type="ECO:0000256" key="7">
    <source>
        <dbReference type="ARBA" id="ARBA00022755"/>
    </source>
</evidence>
<dbReference type="InterPro" id="IPR033934">
    <property type="entry name" value="SAICAR_synt_PurC"/>
</dbReference>
<dbReference type="InterPro" id="IPR018236">
    <property type="entry name" value="SAICAR_synthetase_CS"/>
</dbReference>
<dbReference type="EMBL" id="JAUSTY010000014">
    <property type="protein sequence ID" value="MDQ0167214.1"/>
    <property type="molecule type" value="Genomic_DNA"/>
</dbReference>
<feature type="domain" description="SAICAR synthetase/ADE2 N-terminal" evidence="12">
    <location>
        <begin position="45"/>
        <end position="271"/>
    </location>
</feature>
<evidence type="ECO:0000256" key="4">
    <source>
        <dbReference type="ARBA" id="ARBA00016460"/>
    </source>
</evidence>
<gene>
    <name evidence="11" type="primary">purC</name>
    <name evidence="13" type="ORF">J2S11_003139</name>
</gene>
<sequence length="278" mass="31291">MLRIHSLGGAKKIMTNEGQAAGLQQSQSCVVQIGTEQVQVSKQEQLYEGKAKRIYKTTHPELYWVVYKDDATAFNGEKKAQVSNKGMLNNLISTIFFEQLAQAGVKNHFVQAISDREQIVRQVSIIPVEVVVRNIAAGSMAKRLGIEEGQPLAHPVLEFYYKDDALGDPLINDDHVYMLQLANEQQISTMKELALQVNSILVPFLLDKKITLVDFKLEFGVGQDGNVILADEISPDTCRFWDSETQEKLDKDRFRRDLGGVEEAYQEILQRLGGQQHV</sequence>
<dbReference type="Proteomes" id="UP001235840">
    <property type="component" value="Unassembled WGS sequence"/>
</dbReference>
<dbReference type="PANTHER" id="PTHR43599">
    <property type="entry name" value="MULTIFUNCTIONAL PROTEIN ADE2"/>
    <property type="match status" value="1"/>
</dbReference>
<comment type="catalytic activity">
    <reaction evidence="10 11">
        <text>5-amino-1-(5-phospho-D-ribosyl)imidazole-4-carboxylate + L-aspartate + ATP = (2S)-2-[5-amino-1-(5-phospho-beta-D-ribosyl)imidazole-4-carboxamido]succinate + ADP + phosphate + 2 H(+)</text>
        <dbReference type="Rhea" id="RHEA:22628"/>
        <dbReference type="ChEBI" id="CHEBI:15378"/>
        <dbReference type="ChEBI" id="CHEBI:29991"/>
        <dbReference type="ChEBI" id="CHEBI:30616"/>
        <dbReference type="ChEBI" id="CHEBI:43474"/>
        <dbReference type="ChEBI" id="CHEBI:58443"/>
        <dbReference type="ChEBI" id="CHEBI:77657"/>
        <dbReference type="ChEBI" id="CHEBI:456216"/>
        <dbReference type="EC" id="6.3.2.6"/>
    </reaction>
</comment>
<dbReference type="InterPro" id="IPR001636">
    <property type="entry name" value="SAICAR_synth"/>
</dbReference>
<keyword evidence="8 11" id="KW-0067">ATP-binding</keyword>
<proteinExistence type="inferred from homology"/>
<keyword evidence="14" id="KW-1185">Reference proteome</keyword>
<evidence type="ECO:0000256" key="11">
    <source>
        <dbReference type="HAMAP-Rule" id="MF_00137"/>
    </source>
</evidence>
<keyword evidence="6 11" id="KW-0547">Nucleotide-binding</keyword>
<protein>
    <recommendedName>
        <fullName evidence="4 11">Phosphoribosylaminoimidazole-succinocarboxamide synthase</fullName>
        <ecNumber evidence="3 11">6.3.2.6</ecNumber>
    </recommendedName>
    <alternativeName>
        <fullName evidence="9 11">SAICAR synthetase</fullName>
    </alternativeName>
</protein>
<comment type="caution">
    <text evidence="13">The sequence shown here is derived from an EMBL/GenBank/DDBJ whole genome shotgun (WGS) entry which is preliminary data.</text>
</comment>
<evidence type="ECO:0000256" key="3">
    <source>
        <dbReference type="ARBA" id="ARBA00012217"/>
    </source>
</evidence>
<dbReference type="EC" id="6.3.2.6" evidence="3 11"/>
<dbReference type="Gene3D" id="3.30.200.20">
    <property type="entry name" value="Phosphorylase Kinase, domain 1"/>
    <property type="match status" value="1"/>
</dbReference>
<dbReference type="CDD" id="cd01415">
    <property type="entry name" value="SAICAR_synt_PurC"/>
    <property type="match status" value="1"/>
</dbReference>
<dbReference type="HAMAP" id="MF_00137">
    <property type="entry name" value="SAICAR_synth"/>
    <property type="match status" value="1"/>
</dbReference>
<evidence type="ECO:0000256" key="9">
    <source>
        <dbReference type="ARBA" id="ARBA00030409"/>
    </source>
</evidence>
<dbReference type="Pfam" id="PF01259">
    <property type="entry name" value="SAICAR_synt"/>
    <property type="match status" value="1"/>
</dbReference>
<dbReference type="PROSITE" id="PS01058">
    <property type="entry name" value="SAICAR_SYNTHETASE_2"/>
    <property type="match status" value="1"/>
</dbReference>
<keyword evidence="5 11" id="KW-0436">Ligase</keyword>
<evidence type="ECO:0000259" key="12">
    <source>
        <dbReference type="Pfam" id="PF01259"/>
    </source>
</evidence>
<evidence type="ECO:0000256" key="6">
    <source>
        <dbReference type="ARBA" id="ARBA00022741"/>
    </source>
</evidence>
<dbReference type="PROSITE" id="PS01057">
    <property type="entry name" value="SAICAR_SYNTHETASE_1"/>
    <property type="match status" value="1"/>
</dbReference>
<evidence type="ECO:0000256" key="5">
    <source>
        <dbReference type="ARBA" id="ARBA00022598"/>
    </source>
</evidence>
<dbReference type="Gene3D" id="3.30.470.20">
    <property type="entry name" value="ATP-grasp fold, B domain"/>
    <property type="match status" value="1"/>
</dbReference>